<keyword evidence="4" id="KW-1185">Reference proteome</keyword>
<dbReference type="AlphaFoldDB" id="A0A158PSN8"/>
<reference evidence="5" key="1">
    <citation type="submission" date="2016-04" db="UniProtKB">
        <authorList>
            <consortium name="WormBaseParasite"/>
        </authorList>
    </citation>
    <scope>IDENTIFICATION</scope>
</reference>
<evidence type="ECO:0000313" key="3">
    <source>
        <dbReference type="EMBL" id="VDN94842.1"/>
    </source>
</evidence>
<evidence type="ECO:0000256" key="1">
    <source>
        <dbReference type="ARBA" id="ARBA00022737"/>
    </source>
</evidence>
<dbReference type="STRING" id="6280.A0A158PSN8"/>
<dbReference type="EMBL" id="UZAD01013426">
    <property type="protein sequence ID" value="VDN94842.1"/>
    <property type="molecule type" value="Genomic_DNA"/>
</dbReference>
<organism evidence="5">
    <name type="scientific">Brugia pahangi</name>
    <name type="common">Filarial nematode worm</name>
    <dbReference type="NCBI Taxonomy" id="6280"/>
    <lineage>
        <taxon>Eukaryota</taxon>
        <taxon>Metazoa</taxon>
        <taxon>Ecdysozoa</taxon>
        <taxon>Nematoda</taxon>
        <taxon>Chromadorea</taxon>
        <taxon>Rhabditida</taxon>
        <taxon>Spirurina</taxon>
        <taxon>Spiruromorpha</taxon>
        <taxon>Filarioidea</taxon>
        <taxon>Onchocercidae</taxon>
        <taxon>Brugia</taxon>
    </lineage>
</organism>
<dbReference type="InterPro" id="IPR000408">
    <property type="entry name" value="Reg_chr_condens"/>
</dbReference>
<sequence>MVCTQLVLSNMMEEKCVRKSELQDCSDYFYLCSFVTFVTQSVNVVLGNYASNKGYCGRNYSSFLLMMDAIWKTIARKYPYFKIIITELNQGILILEIADKFMSGCLHGLIQEDLSKFGCVSDELALQVRAIAMAVDGSTPAQFAAMKGHLRALAILYRNVDISIYCCVGGFNAYEFLKSFTKREESEKLPCLSRIYACVDNSNVSLGIAYGKCTKYPVPVQFFDEPNFGKEVTQVSFGKYRAIYLSDGRAYSCGLGRYGKLGHGDEKDQLEIRGIKFLETIVCVCAGPTHSVIIEFGLNNKGQLGLGTKQLVLTPTVAKSFKENSGYIIDCSTAESLSVIIMSNVCFLYSGNIFKHVENNYAHRTSSISVTDSSLVRIYAKEDTSKITINVDGENYYITSSVLITRCIGICYTPALVSCNTAVFTFFLQVLYFLVSTIPHAITSGIFLFDSEYHGLVRPVYFYSTLMKRSIIEVASADVTRDGQIIIVDYEFEAIFMKLKRRSMKTLILTCSDRNIVQIELGTDCFSFYYHYSSWDTTDHIIKIKVNRLRGILSAKSAFLTPNGRNMVLNLVEIDPRSVLRCIGNVSQVEIFHRKLVNVSSSDIDASGFSWRESRIVEMINLNKIFLQFPSDSIALIICMDENADELGRYETSLEILKHKSDVCSSYFGRWAGNQNNEIRITGKPELMEMFLSFCCDHCLRSNLSIQELMELLVFADKLICKSFFNAVMKELFRPPFEMSNLRDLFTLARYLSSMELYQSLSELWAAMFPILLENEFVNELLLGEIAYIEDAFRSHALQNIAHTVDMFESEIKKTGGSKTNCKKYHCGCNGSSERTDGYECYSFNLNKFRDCSSSGTVDTEALKSSGLQDSSINEKNDGCGVQMPNILNKTAFKPIDIKKKYPSLSDIQIATATNEVCENGIRKTYAFASVSGAVTEREGKTVKIKQKEKKCPHISPTSTSKNTCELQQRISYSWHLDESVICGNSFAQIMENEQARQLETMRQARYRLSDINMEEQAMAELTTQYKGEATMQGVSITVSTEREVEKVNDPLWAARS</sequence>
<proteinExistence type="predicted"/>
<feature type="repeat" description="RCC1" evidence="2">
    <location>
        <begin position="248"/>
        <end position="297"/>
    </location>
</feature>
<protein>
    <submittedName>
        <fullName evidence="5">BBS1 domain-containing protein</fullName>
    </submittedName>
</protein>
<dbReference type="SUPFAM" id="SSF50985">
    <property type="entry name" value="RCC1/BLIP-II"/>
    <property type="match status" value="1"/>
</dbReference>
<name>A0A158PSN8_BRUPA</name>
<keyword evidence="1" id="KW-0677">Repeat</keyword>
<dbReference type="Gene3D" id="2.130.10.30">
    <property type="entry name" value="Regulator of chromosome condensation 1/beta-lactamase-inhibitor protein II"/>
    <property type="match status" value="1"/>
</dbReference>
<dbReference type="Proteomes" id="UP000278627">
    <property type="component" value="Unassembled WGS sequence"/>
</dbReference>
<dbReference type="InterPro" id="IPR051625">
    <property type="entry name" value="Signaling_Regulatory_Domain"/>
</dbReference>
<dbReference type="WBParaSite" id="BPAG_0001372901-mRNA-1">
    <property type="protein sequence ID" value="BPAG_0001372901-mRNA-1"/>
    <property type="gene ID" value="BPAG_0001372901"/>
</dbReference>
<accession>A0A158PSN8</accession>
<dbReference type="PANTHER" id="PTHR22872:SF2">
    <property type="entry name" value="INHIBITOR OF BRUTON TYROSINE KINASE"/>
    <property type="match status" value="1"/>
</dbReference>
<evidence type="ECO:0000313" key="4">
    <source>
        <dbReference type="Proteomes" id="UP000278627"/>
    </source>
</evidence>
<dbReference type="InterPro" id="IPR009091">
    <property type="entry name" value="RCC1/BLIP-II"/>
</dbReference>
<reference evidence="3 4" key="2">
    <citation type="submission" date="2018-11" db="EMBL/GenBank/DDBJ databases">
        <authorList>
            <consortium name="Pathogen Informatics"/>
        </authorList>
    </citation>
    <scope>NUCLEOTIDE SEQUENCE [LARGE SCALE GENOMIC DNA]</scope>
</reference>
<evidence type="ECO:0000256" key="2">
    <source>
        <dbReference type="PROSITE-ProRule" id="PRU00235"/>
    </source>
</evidence>
<gene>
    <name evidence="3" type="ORF">BPAG_LOCUS13657</name>
</gene>
<evidence type="ECO:0000313" key="5">
    <source>
        <dbReference type="WBParaSite" id="BPAG_0001372901-mRNA-1"/>
    </source>
</evidence>
<dbReference type="Pfam" id="PF00415">
    <property type="entry name" value="RCC1"/>
    <property type="match status" value="2"/>
</dbReference>
<dbReference type="PROSITE" id="PS50012">
    <property type="entry name" value="RCC1_3"/>
    <property type="match status" value="1"/>
</dbReference>
<dbReference type="PANTHER" id="PTHR22872">
    <property type="entry name" value="BTK-BINDING PROTEIN-RELATED"/>
    <property type="match status" value="1"/>
</dbReference>